<dbReference type="PANTHER" id="PTHR21599:SF0">
    <property type="entry name" value="GLYCERATE KINASE"/>
    <property type="match status" value="1"/>
</dbReference>
<gene>
    <name evidence="5" type="ORF">DFR76_112156</name>
</gene>
<evidence type="ECO:0000256" key="1">
    <source>
        <dbReference type="ARBA" id="ARBA00006284"/>
    </source>
</evidence>
<dbReference type="RefSeq" id="WP_068002996.1">
    <property type="nucleotide sequence ID" value="NZ_QQBC01000012.1"/>
</dbReference>
<dbReference type="InterPro" id="IPR018193">
    <property type="entry name" value="Glyc_kinase_flavodox-like_fold"/>
</dbReference>
<protein>
    <submittedName>
        <fullName evidence="5">Glycerate kinase</fullName>
    </submittedName>
</protein>
<keyword evidence="2 4" id="KW-0808">Transferase</keyword>
<comment type="caution">
    <text evidence="5">The sequence shown here is derived from an EMBL/GenBank/DDBJ whole genome shotgun (WGS) entry which is preliminary data.</text>
</comment>
<dbReference type="InterPro" id="IPR004381">
    <property type="entry name" value="Glycerate_kinase"/>
</dbReference>
<evidence type="ECO:0000313" key="5">
    <source>
        <dbReference type="EMBL" id="RDI62838.1"/>
    </source>
</evidence>
<accession>A0A370HWH6</accession>
<evidence type="ECO:0000256" key="3">
    <source>
        <dbReference type="ARBA" id="ARBA00022777"/>
    </source>
</evidence>
<dbReference type="InterPro" id="IPR018197">
    <property type="entry name" value="Glycerate_kinase_RE-like"/>
</dbReference>
<dbReference type="PANTHER" id="PTHR21599">
    <property type="entry name" value="GLYCERATE KINASE"/>
    <property type="match status" value="1"/>
</dbReference>
<sequence length="369" mass="37128">MRVLVAPDKFKGSLSAAEVADCLCAGLTRAGAVAVALPLADGGDGSVEAALRAGFRAHAVTVAGATGLPRRTRIAIGADTAMVELARTCGMSTLPGGRLAPLDSSSLGLGQGLRQALRHRPRRILLPLGGSASTDGGMGLLTALGLRFLDRRGHLLAPSGRALSRIAAVDGSGVVDLGGVDLVAVCDVTNPLLGPEGSAAAYSPQKGASPADIARLEAGLAGLVAVLRRDGYPNAPALADFAGAGSAGGVGFAALLLGARPVGGAAYFLGLLDFPRHAAGCDLIVTAEGRLDGQSAHGKLPAAIAARAGRIPVVAVAGRNELSRGQFETMGFIEVHALADRTAADTAADPELTRRLLMEIGESIARSRI</sequence>
<organism evidence="5 6">
    <name type="scientific">Nocardia pseudobrasiliensis</name>
    <dbReference type="NCBI Taxonomy" id="45979"/>
    <lineage>
        <taxon>Bacteria</taxon>
        <taxon>Bacillati</taxon>
        <taxon>Actinomycetota</taxon>
        <taxon>Actinomycetes</taxon>
        <taxon>Mycobacteriales</taxon>
        <taxon>Nocardiaceae</taxon>
        <taxon>Nocardia</taxon>
    </lineage>
</organism>
<dbReference type="Gene3D" id="3.40.50.10350">
    <property type="entry name" value="Glycerate kinase, domain 1"/>
    <property type="match status" value="1"/>
</dbReference>
<keyword evidence="6" id="KW-1185">Reference proteome</keyword>
<dbReference type="STRING" id="1210086.GCA_001613105_05285"/>
<evidence type="ECO:0000256" key="2">
    <source>
        <dbReference type="ARBA" id="ARBA00022679"/>
    </source>
</evidence>
<dbReference type="NCBIfam" id="TIGR00045">
    <property type="entry name" value="glycerate kinase"/>
    <property type="match status" value="1"/>
</dbReference>
<evidence type="ECO:0000256" key="4">
    <source>
        <dbReference type="PIRNR" id="PIRNR006078"/>
    </source>
</evidence>
<proteinExistence type="inferred from homology"/>
<evidence type="ECO:0000313" key="6">
    <source>
        <dbReference type="Proteomes" id="UP000254869"/>
    </source>
</evidence>
<dbReference type="Pfam" id="PF02595">
    <property type="entry name" value="Gly_kinase"/>
    <property type="match status" value="1"/>
</dbReference>
<dbReference type="GO" id="GO:0031388">
    <property type="term" value="P:organic acid phosphorylation"/>
    <property type="evidence" value="ECO:0007669"/>
    <property type="project" value="UniProtKB-UniRule"/>
</dbReference>
<dbReference type="EMBL" id="QQBC01000012">
    <property type="protein sequence ID" value="RDI62838.1"/>
    <property type="molecule type" value="Genomic_DNA"/>
</dbReference>
<comment type="similarity">
    <text evidence="1 4">Belongs to the glycerate kinase type-1 family.</text>
</comment>
<dbReference type="PIRSF" id="PIRSF006078">
    <property type="entry name" value="GlxK"/>
    <property type="match status" value="1"/>
</dbReference>
<dbReference type="SUPFAM" id="SSF110738">
    <property type="entry name" value="Glycerate kinase I"/>
    <property type="match status" value="1"/>
</dbReference>
<name>A0A370HWH6_9NOCA</name>
<dbReference type="Proteomes" id="UP000254869">
    <property type="component" value="Unassembled WGS sequence"/>
</dbReference>
<dbReference type="GO" id="GO:0008887">
    <property type="term" value="F:glycerate kinase activity"/>
    <property type="evidence" value="ECO:0007669"/>
    <property type="project" value="UniProtKB-UniRule"/>
</dbReference>
<reference evidence="5 6" key="1">
    <citation type="submission" date="2018-07" db="EMBL/GenBank/DDBJ databases">
        <title>Genomic Encyclopedia of Type Strains, Phase IV (KMG-IV): sequencing the most valuable type-strain genomes for metagenomic binning, comparative biology and taxonomic classification.</title>
        <authorList>
            <person name="Goeker M."/>
        </authorList>
    </citation>
    <scope>NUCLEOTIDE SEQUENCE [LARGE SCALE GENOMIC DNA]</scope>
    <source>
        <strain evidence="5 6">DSM 44290</strain>
    </source>
</reference>
<dbReference type="AlphaFoldDB" id="A0A370HWH6"/>
<dbReference type="InterPro" id="IPR036129">
    <property type="entry name" value="Glycerate_kinase_sf"/>
</dbReference>
<dbReference type="Gene3D" id="3.90.1510.10">
    <property type="entry name" value="Glycerate kinase, domain 2"/>
    <property type="match status" value="1"/>
</dbReference>
<keyword evidence="3 4" id="KW-0418">Kinase</keyword>